<evidence type="ECO:0000313" key="2">
    <source>
        <dbReference type="Proteomes" id="UP000306441"/>
    </source>
</evidence>
<comment type="caution">
    <text evidence="1">The sequence shown here is derived from an EMBL/GenBank/DDBJ whole genome shotgun (WGS) entry which is preliminary data.</text>
</comment>
<keyword evidence="2" id="KW-1185">Reference proteome</keyword>
<proteinExistence type="predicted"/>
<reference evidence="1 2" key="1">
    <citation type="submission" date="2019-04" db="EMBL/GenBank/DDBJ databases">
        <title>Mesorhizobium composti sp. nov., isolated from compost.</title>
        <authorList>
            <person name="Lin S.-Y."/>
            <person name="Hameed A."/>
            <person name="Hsieh Y.-T."/>
            <person name="Young C.-C."/>
        </authorList>
    </citation>
    <scope>NUCLEOTIDE SEQUENCE [LARGE SCALE GENOMIC DNA]</scope>
    <source>
        <strain evidence="1 2">CC-YTH430</strain>
    </source>
</reference>
<dbReference type="Proteomes" id="UP000306441">
    <property type="component" value="Unassembled WGS sequence"/>
</dbReference>
<protein>
    <submittedName>
        <fullName evidence="1">Uncharacterized protein</fullName>
    </submittedName>
</protein>
<sequence length="87" mass="9388">MTERPEIPTGVSLDLVNIALNTQALCLQHALRHIADAESPQDAAAFKQELLEGLRSGSIDMALLEDTAIFDFVVGTVEQLSIPAEQV</sequence>
<gene>
    <name evidence="1" type="ORF">E6C48_10430</name>
</gene>
<name>A0ABY2Q708_9HYPH</name>
<accession>A0ABY2Q708</accession>
<dbReference type="RefSeq" id="WP_136356863.1">
    <property type="nucleotide sequence ID" value="NZ_SSNY01000005.1"/>
</dbReference>
<organism evidence="1 2">
    <name type="scientific">Ollibium composti</name>
    <dbReference type="NCBI Taxonomy" id="2675109"/>
    <lineage>
        <taxon>Bacteria</taxon>
        <taxon>Pseudomonadati</taxon>
        <taxon>Pseudomonadota</taxon>
        <taxon>Alphaproteobacteria</taxon>
        <taxon>Hyphomicrobiales</taxon>
        <taxon>Phyllobacteriaceae</taxon>
        <taxon>Ollibium</taxon>
    </lineage>
</organism>
<evidence type="ECO:0000313" key="1">
    <source>
        <dbReference type="EMBL" id="THF57423.1"/>
    </source>
</evidence>
<dbReference type="EMBL" id="SSNY01000005">
    <property type="protein sequence ID" value="THF57423.1"/>
    <property type="molecule type" value="Genomic_DNA"/>
</dbReference>